<feature type="binding site" evidence="11">
    <location>
        <position position="272"/>
    </location>
    <ligand>
        <name>FMN</name>
        <dbReference type="ChEBI" id="CHEBI:58210"/>
    </ligand>
</feature>
<evidence type="ECO:0000256" key="6">
    <source>
        <dbReference type="ARBA" id="ARBA00022643"/>
    </source>
</evidence>
<dbReference type="NCBIfam" id="NF003652">
    <property type="entry name" value="PRK05286.2-5"/>
    <property type="match status" value="1"/>
</dbReference>
<comment type="subcellular location">
    <subcellularLocation>
        <location evidence="11">Cell membrane</location>
        <topology evidence="11">Peripheral membrane protein</topology>
    </subcellularLocation>
    <subcellularLocation>
        <location evidence="2">Membrane</location>
    </subcellularLocation>
</comment>
<feature type="binding site" evidence="11">
    <location>
        <position position="177"/>
    </location>
    <ligand>
        <name>FMN</name>
        <dbReference type="ChEBI" id="CHEBI:58210"/>
    </ligand>
</feature>
<organism evidence="13 14">
    <name type="scientific">Algoriphagus marincola HL-49</name>
    <dbReference type="NCBI Taxonomy" id="1305737"/>
    <lineage>
        <taxon>Bacteria</taxon>
        <taxon>Pseudomonadati</taxon>
        <taxon>Bacteroidota</taxon>
        <taxon>Cytophagia</taxon>
        <taxon>Cytophagales</taxon>
        <taxon>Cyclobacteriaceae</taxon>
        <taxon>Algoriphagus</taxon>
    </lineage>
</organism>
<dbReference type="HAMAP" id="MF_00225">
    <property type="entry name" value="DHO_dh_type2"/>
    <property type="match status" value="1"/>
</dbReference>
<comment type="subunit">
    <text evidence="11">Monomer.</text>
</comment>
<evidence type="ECO:0000256" key="7">
    <source>
        <dbReference type="ARBA" id="ARBA00022975"/>
    </source>
</evidence>
<dbReference type="InterPro" id="IPR005720">
    <property type="entry name" value="Dihydroorotate_DH_cat"/>
</dbReference>
<comment type="catalytic activity">
    <reaction evidence="10 11">
        <text>(S)-dihydroorotate + a quinone = orotate + a quinol</text>
        <dbReference type="Rhea" id="RHEA:30187"/>
        <dbReference type="ChEBI" id="CHEBI:24646"/>
        <dbReference type="ChEBI" id="CHEBI:30839"/>
        <dbReference type="ChEBI" id="CHEBI:30864"/>
        <dbReference type="ChEBI" id="CHEBI:132124"/>
        <dbReference type="EC" id="1.3.5.2"/>
    </reaction>
</comment>
<evidence type="ECO:0000256" key="9">
    <source>
        <dbReference type="ARBA" id="ARBA00023136"/>
    </source>
</evidence>
<dbReference type="UniPathway" id="UPA00070">
    <property type="reaction ID" value="UER00946"/>
</dbReference>
<evidence type="ECO:0000313" key="14">
    <source>
        <dbReference type="Proteomes" id="UP000050421"/>
    </source>
</evidence>
<gene>
    <name evidence="11" type="primary">pyrD</name>
    <name evidence="13" type="ORF">HLUCCX10_08635</name>
</gene>
<evidence type="ECO:0000256" key="1">
    <source>
        <dbReference type="ARBA" id="ARBA00003125"/>
    </source>
</evidence>
<dbReference type="GO" id="GO:0106430">
    <property type="term" value="F:dihydroorotate dehydrogenase (quinone) activity"/>
    <property type="evidence" value="ECO:0007669"/>
    <property type="project" value="UniProtKB-EC"/>
</dbReference>
<feature type="binding site" evidence="11">
    <location>
        <position position="91"/>
    </location>
    <ligand>
        <name>FMN</name>
        <dbReference type="ChEBI" id="CHEBI:58210"/>
    </ligand>
</feature>
<evidence type="ECO:0000256" key="5">
    <source>
        <dbReference type="ARBA" id="ARBA00022630"/>
    </source>
</evidence>
<dbReference type="InterPro" id="IPR050074">
    <property type="entry name" value="DHO_dehydrogenase"/>
</dbReference>
<dbReference type="PROSITE" id="PS00911">
    <property type="entry name" value="DHODEHASE_1"/>
    <property type="match status" value="1"/>
</dbReference>
<dbReference type="CDD" id="cd04738">
    <property type="entry name" value="DHOD_2_like"/>
    <property type="match status" value="1"/>
</dbReference>
<evidence type="ECO:0000256" key="11">
    <source>
        <dbReference type="HAMAP-Rule" id="MF_00225"/>
    </source>
</evidence>
<dbReference type="PROSITE" id="PS00912">
    <property type="entry name" value="DHODEHASE_2"/>
    <property type="match status" value="1"/>
</dbReference>
<feature type="binding site" evidence="11">
    <location>
        <position position="301"/>
    </location>
    <ligand>
        <name>FMN</name>
        <dbReference type="ChEBI" id="CHEBI:58210"/>
    </ligand>
</feature>
<accession>A0A0N8KG26</accession>
<feature type="binding site" evidence="11">
    <location>
        <position position="177"/>
    </location>
    <ligand>
        <name>substrate</name>
    </ligand>
</feature>
<dbReference type="EMBL" id="LJXT01000047">
    <property type="protein sequence ID" value="KPQ15762.1"/>
    <property type="molecule type" value="Genomic_DNA"/>
</dbReference>
<feature type="binding site" evidence="11">
    <location>
        <position position="71"/>
    </location>
    <ligand>
        <name>substrate</name>
    </ligand>
</feature>
<comment type="similarity">
    <text evidence="4 11">Belongs to the dihydroorotate dehydrogenase family. Type 2 subfamily.</text>
</comment>
<reference evidence="13 14" key="1">
    <citation type="submission" date="2015-09" db="EMBL/GenBank/DDBJ databases">
        <title>Identification and resolution of microdiversity through metagenomic sequencing of parallel consortia.</title>
        <authorList>
            <person name="Nelson W.C."/>
            <person name="Romine M.F."/>
            <person name="Lindemann S.R."/>
        </authorList>
    </citation>
    <scope>NUCLEOTIDE SEQUENCE [LARGE SCALE GENOMIC DNA]</scope>
    <source>
        <strain evidence="13">HL-49</strain>
    </source>
</reference>
<evidence type="ECO:0000256" key="3">
    <source>
        <dbReference type="ARBA" id="ARBA00005161"/>
    </source>
</evidence>
<dbReference type="PANTHER" id="PTHR48109:SF4">
    <property type="entry name" value="DIHYDROOROTATE DEHYDROGENASE (QUINONE), MITOCHONDRIAL"/>
    <property type="match status" value="1"/>
</dbReference>
<dbReference type="PATRIC" id="fig|1305737.6.peg.2354"/>
<dbReference type="GO" id="GO:0006207">
    <property type="term" value="P:'de novo' pyrimidine nucleobase biosynthetic process"/>
    <property type="evidence" value="ECO:0007669"/>
    <property type="project" value="UniProtKB-UniRule"/>
</dbReference>
<dbReference type="Pfam" id="PF01180">
    <property type="entry name" value="DHO_dh"/>
    <property type="match status" value="1"/>
</dbReference>
<keyword evidence="11" id="KW-1003">Cell membrane</keyword>
<feature type="active site" description="Nucleophile" evidence="11">
    <location>
        <position position="180"/>
    </location>
</feature>
<feature type="binding site" evidence="11">
    <location>
        <begin position="67"/>
        <end position="71"/>
    </location>
    <ligand>
        <name>FMN</name>
        <dbReference type="ChEBI" id="CHEBI:58210"/>
    </ligand>
</feature>
<sequence>MYKTLLKPFFFTKPAEEAHHFTVNLTQKTFNFPVLGSLIGSVFHLEDKRLEREVFGLKFKNPVGLAAGFDKDAKLIDEMAMLGFGFIEIGTLTPKPQEGNPQPRLFRLPEDEALINRMGFNNGGVLDAVERLKKRKSDVIIGGNIGKNKVTPNEKAVDDYLFCLEALHPYVDYFVVNVSSPNTPNLRDLQEKEPLKALLTAVKSANDQKEQPKPILLKIAPDLTEGQLDDIIEIVAETKIDGVIATNTTIDRSGLKTGQSEVEAIGAGGLSGKVLKNRSTEVIRYLSTKSKSAFPIIGVGGVYSAEDAIEKLEAGASLIQVYSGMIYEGPSLIKRIKKGLIGYFSGKNSKSNPETVSSN</sequence>
<proteinExistence type="inferred from homology"/>
<comment type="cofactor">
    <cofactor evidence="11">
        <name>FMN</name>
        <dbReference type="ChEBI" id="CHEBI:58210"/>
    </cofactor>
    <text evidence="11">Binds 1 FMN per subunit.</text>
</comment>
<dbReference type="SUPFAM" id="SSF51395">
    <property type="entry name" value="FMN-linked oxidoreductases"/>
    <property type="match status" value="1"/>
</dbReference>
<keyword evidence="8 11" id="KW-0560">Oxidoreductase</keyword>
<comment type="caution">
    <text evidence="13">The sequence shown here is derived from an EMBL/GenBank/DDBJ whole genome shotgun (WGS) entry which is preliminary data.</text>
</comment>
<dbReference type="Gene3D" id="3.20.20.70">
    <property type="entry name" value="Aldolase class I"/>
    <property type="match status" value="1"/>
</dbReference>
<dbReference type="Proteomes" id="UP000050421">
    <property type="component" value="Unassembled WGS sequence"/>
</dbReference>
<keyword evidence="6 11" id="KW-0288">FMN</keyword>
<feature type="binding site" evidence="11">
    <location>
        <begin position="322"/>
        <end position="323"/>
    </location>
    <ligand>
        <name>FMN</name>
        <dbReference type="ChEBI" id="CHEBI:58210"/>
    </ligand>
</feature>
<evidence type="ECO:0000313" key="13">
    <source>
        <dbReference type="EMBL" id="KPQ15762.1"/>
    </source>
</evidence>
<protein>
    <recommendedName>
        <fullName evidence="11">Dihydroorotate dehydrogenase (quinone)</fullName>
        <ecNumber evidence="11">1.3.5.2</ecNumber>
    </recommendedName>
    <alternativeName>
        <fullName evidence="11">DHOdehase</fullName>
        <shortName evidence="11">DHOD</shortName>
        <shortName evidence="11">DHODase</shortName>
    </alternativeName>
    <alternativeName>
        <fullName evidence="11">Dihydroorotate oxidase</fullName>
    </alternativeName>
</protein>
<evidence type="ECO:0000256" key="2">
    <source>
        <dbReference type="ARBA" id="ARBA00004370"/>
    </source>
</evidence>
<dbReference type="GO" id="GO:0005737">
    <property type="term" value="C:cytoplasm"/>
    <property type="evidence" value="ECO:0007669"/>
    <property type="project" value="InterPro"/>
</dbReference>
<keyword evidence="7 11" id="KW-0665">Pyrimidine biosynthesis</keyword>
<feature type="binding site" evidence="11">
    <location>
        <position position="218"/>
    </location>
    <ligand>
        <name>FMN</name>
        <dbReference type="ChEBI" id="CHEBI:58210"/>
    </ligand>
</feature>
<dbReference type="GO" id="GO:0044205">
    <property type="term" value="P:'de novo' UMP biosynthetic process"/>
    <property type="evidence" value="ECO:0007669"/>
    <property type="project" value="UniProtKB-UniRule"/>
</dbReference>
<feature type="binding site" evidence="11">
    <location>
        <position position="144"/>
    </location>
    <ligand>
        <name>FMN</name>
        <dbReference type="ChEBI" id="CHEBI:58210"/>
    </ligand>
</feature>
<evidence type="ECO:0000256" key="8">
    <source>
        <dbReference type="ARBA" id="ARBA00023002"/>
    </source>
</evidence>
<dbReference type="eggNOG" id="COG0167">
    <property type="taxonomic scope" value="Bacteria"/>
</dbReference>
<feature type="binding site" evidence="11">
    <location>
        <position position="182"/>
    </location>
    <ligand>
        <name>substrate</name>
    </ligand>
</feature>
<feature type="binding site" evidence="11">
    <location>
        <position position="246"/>
    </location>
    <ligand>
        <name>FMN</name>
        <dbReference type="ChEBI" id="CHEBI:58210"/>
    </ligand>
</feature>
<evidence type="ECO:0000256" key="4">
    <source>
        <dbReference type="ARBA" id="ARBA00005359"/>
    </source>
</evidence>
<evidence type="ECO:0000256" key="10">
    <source>
        <dbReference type="ARBA" id="ARBA00048639"/>
    </source>
</evidence>
<feature type="domain" description="Dihydroorotate dehydrogenase catalytic" evidence="12">
    <location>
        <begin position="50"/>
        <end position="340"/>
    </location>
</feature>
<comment type="pathway">
    <text evidence="3 11">Pyrimidine metabolism; UMP biosynthesis via de novo pathway; orotate from (S)-dihydroorotate (quinone route): step 1/1.</text>
</comment>
<name>A0A0N8KG26_9BACT</name>
<dbReference type="InterPro" id="IPR005719">
    <property type="entry name" value="Dihydroorotate_DH_2"/>
</dbReference>
<dbReference type="EC" id="1.3.5.2" evidence="11"/>
<dbReference type="NCBIfam" id="TIGR01036">
    <property type="entry name" value="pyrD_sub2"/>
    <property type="match status" value="1"/>
</dbReference>
<keyword evidence="9 11" id="KW-0472">Membrane</keyword>
<dbReference type="InterPro" id="IPR013785">
    <property type="entry name" value="Aldolase_TIM"/>
</dbReference>
<dbReference type="AlphaFoldDB" id="A0A0N8KG26"/>
<dbReference type="InterPro" id="IPR001295">
    <property type="entry name" value="Dihydroorotate_DH_CS"/>
</dbReference>
<comment type="function">
    <text evidence="1 11">Catalyzes the conversion of dihydroorotate to orotate with quinone as electron acceptor.</text>
</comment>
<evidence type="ECO:0000259" key="12">
    <source>
        <dbReference type="Pfam" id="PF01180"/>
    </source>
</evidence>
<dbReference type="NCBIfam" id="NF003645">
    <property type="entry name" value="PRK05286.1-2"/>
    <property type="match status" value="1"/>
</dbReference>
<dbReference type="OrthoDB" id="9802377at2"/>
<dbReference type="PANTHER" id="PTHR48109">
    <property type="entry name" value="DIHYDROOROTATE DEHYDROGENASE (QUINONE), MITOCHONDRIAL-RELATED"/>
    <property type="match status" value="1"/>
</dbReference>
<feature type="binding site" evidence="11">
    <location>
        <begin position="116"/>
        <end position="120"/>
    </location>
    <ligand>
        <name>substrate</name>
    </ligand>
</feature>
<dbReference type="STRING" id="1305737.GCA_000526355_02213"/>
<keyword evidence="5 11" id="KW-0285">Flavoprotein</keyword>
<feature type="binding site" evidence="11">
    <location>
        <begin position="247"/>
        <end position="248"/>
    </location>
    <ligand>
        <name>substrate</name>
    </ligand>
</feature>
<dbReference type="GO" id="GO:0005886">
    <property type="term" value="C:plasma membrane"/>
    <property type="evidence" value="ECO:0007669"/>
    <property type="project" value="UniProtKB-SubCell"/>
</dbReference>